<dbReference type="FunFam" id="3.40.50.300:FF:000366">
    <property type="entry name" value="GTPase, IMAP family member 2"/>
    <property type="match status" value="1"/>
</dbReference>
<keyword evidence="6" id="KW-1185">Reference proteome</keyword>
<reference evidence="5" key="1">
    <citation type="submission" date="2025-08" db="UniProtKB">
        <authorList>
            <consortium name="Ensembl"/>
        </authorList>
    </citation>
    <scope>IDENTIFICATION</scope>
</reference>
<organism evidence="5 6">
    <name type="scientific">Sinocyclocheilus rhinocerous</name>
    <dbReference type="NCBI Taxonomy" id="307959"/>
    <lineage>
        <taxon>Eukaryota</taxon>
        <taxon>Metazoa</taxon>
        <taxon>Chordata</taxon>
        <taxon>Craniata</taxon>
        <taxon>Vertebrata</taxon>
        <taxon>Euteleostomi</taxon>
        <taxon>Actinopterygii</taxon>
        <taxon>Neopterygii</taxon>
        <taxon>Teleostei</taxon>
        <taxon>Ostariophysi</taxon>
        <taxon>Cypriniformes</taxon>
        <taxon>Cyprinidae</taxon>
        <taxon>Cyprininae</taxon>
        <taxon>Sinocyclocheilus</taxon>
    </lineage>
</organism>
<dbReference type="Pfam" id="PF04548">
    <property type="entry name" value="AIG1"/>
    <property type="match status" value="1"/>
</dbReference>
<dbReference type="Gene3D" id="3.40.50.300">
    <property type="entry name" value="P-loop containing nucleotide triphosphate hydrolases"/>
    <property type="match status" value="1"/>
</dbReference>
<accession>A0A673MD59</accession>
<reference evidence="5" key="2">
    <citation type="submission" date="2025-09" db="UniProtKB">
        <authorList>
            <consortium name="Ensembl"/>
        </authorList>
    </citation>
    <scope>IDENTIFICATION</scope>
</reference>
<dbReference type="Ensembl" id="ENSSRHT00000088356.1">
    <property type="protein sequence ID" value="ENSSRHP00000086035.1"/>
    <property type="gene ID" value="ENSSRHG00000042561.1"/>
</dbReference>
<dbReference type="AlphaFoldDB" id="A0A673MD59"/>
<dbReference type="CDD" id="cd01852">
    <property type="entry name" value="AIG1"/>
    <property type="match status" value="1"/>
</dbReference>
<protein>
    <recommendedName>
        <fullName evidence="4">AIG1-type G domain-containing protein</fullName>
    </recommendedName>
</protein>
<dbReference type="PANTHER" id="PTHR10903">
    <property type="entry name" value="GTPASE, IMAP FAMILY MEMBER-RELATED"/>
    <property type="match status" value="1"/>
</dbReference>
<dbReference type="GO" id="GO:0005525">
    <property type="term" value="F:GTP binding"/>
    <property type="evidence" value="ECO:0007669"/>
    <property type="project" value="UniProtKB-KW"/>
</dbReference>
<evidence type="ECO:0000313" key="6">
    <source>
        <dbReference type="Proteomes" id="UP000472270"/>
    </source>
</evidence>
<dbReference type="InterPro" id="IPR045058">
    <property type="entry name" value="GIMA/IAN/Toc"/>
</dbReference>
<feature type="domain" description="AIG1-type G" evidence="4">
    <location>
        <begin position="1"/>
        <end position="193"/>
    </location>
</feature>
<evidence type="ECO:0000256" key="1">
    <source>
        <dbReference type="ARBA" id="ARBA00008535"/>
    </source>
</evidence>
<evidence type="ECO:0000256" key="3">
    <source>
        <dbReference type="ARBA" id="ARBA00023134"/>
    </source>
</evidence>
<dbReference type="PANTHER" id="PTHR10903:SF186">
    <property type="entry name" value="GTPASE IMAP FAMILY MEMBER 4-LIKE-RELATED"/>
    <property type="match status" value="1"/>
</dbReference>
<evidence type="ECO:0000313" key="5">
    <source>
        <dbReference type="Ensembl" id="ENSSRHP00000086035.1"/>
    </source>
</evidence>
<dbReference type="PROSITE" id="PS51720">
    <property type="entry name" value="G_AIG1"/>
    <property type="match status" value="1"/>
</dbReference>
<dbReference type="InterPro" id="IPR027417">
    <property type="entry name" value="P-loop_NTPase"/>
</dbReference>
<keyword evidence="3" id="KW-0342">GTP-binding</keyword>
<evidence type="ECO:0000259" key="4">
    <source>
        <dbReference type="PROSITE" id="PS51720"/>
    </source>
</evidence>
<evidence type="ECO:0000256" key="2">
    <source>
        <dbReference type="ARBA" id="ARBA00022741"/>
    </source>
</evidence>
<dbReference type="Proteomes" id="UP000472270">
    <property type="component" value="Unassembled WGS sequence"/>
</dbReference>
<comment type="similarity">
    <text evidence="1">Belongs to the TRAFAC class TrmE-Era-EngA-EngB-Septin-like GTPase superfamily. AIG1/Toc34/Toc159-like paraseptin GTPase family. IAN subfamily.</text>
</comment>
<name>A0A673MD59_9TELE</name>
<proteinExistence type="inferred from homology"/>
<dbReference type="SUPFAM" id="SSF52540">
    <property type="entry name" value="P-loop containing nucleoside triphosphate hydrolases"/>
    <property type="match status" value="1"/>
</dbReference>
<sequence length="263" mass="28715">IGCFTLVLLGTKGAGKSSTGNTILGRRKMRSVTSQCSDKHTTVSGRSVSVVDTPGFFDTHMQHGDLVKEIARSVYLSSPGPHALLIVFPVDRFTQQEEEIPQQIKVMFGEEVLKYSIILFTHGDQLEETIEDEIKKNSILRQVVQQCGGRFHVFDNKDENNREQVNDLLQMIDTMIKQNGGGYYSNQMFADAQRFRQEKEEREFLEQFEHKYPTSASVSANATLGSVFGGILGGFLGLCLGPLGAAAGAAAGAALGATVCSIM</sequence>
<keyword evidence="2" id="KW-0547">Nucleotide-binding</keyword>
<dbReference type="InterPro" id="IPR006703">
    <property type="entry name" value="G_AIG1"/>
</dbReference>